<evidence type="ECO:0000313" key="3">
    <source>
        <dbReference type="Proteomes" id="UP000284706"/>
    </source>
</evidence>
<dbReference type="Pfam" id="PF02992">
    <property type="entry name" value="Transposase_21"/>
    <property type="match status" value="1"/>
</dbReference>
<name>A0A409Y3W0_9AGAR</name>
<dbReference type="InterPro" id="IPR004242">
    <property type="entry name" value="Transposase_21"/>
</dbReference>
<evidence type="ECO:0000313" key="2">
    <source>
        <dbReference type="EMBL" id="PPQ97726.1"/>
    </source>
</evidence>
<sequence length="987" mass="112047">MEEHNESTLELSVPDAEEDLDIPVTLLEHANETFPVNPIEEDVVILDRPSPPRQMDHDNSDSESSLSDDDDPVSRRWWDEVSDGDDDVIIPQTENGEDGLNEAANAVSEELASALNTSLQNPEDDEFSRVPTALKNLRAELLGDYQCPESPPDSPPQIRALSQTEIYSLKHYAVWLKTNGTVEAYTMHSDVLASVSSTDILSLRDVKKLAENLVDFKPRMVDICVNSCIAYTGKYKELKHCPYRGKPGSPPCNEPRYRQSTRSTRVLKPRAQIPILPFMPRVRALYFNKTTSSMMRSLHSFLRNALELVAAAMNKSKVPRYSDFGNGQVHEILRGKLGVLKDPRDVALAISTDGAQLTLKKQSNSWFVLFLFLNLPAEIRYKVSSTFIHFATPGPNPPGDMESFLWPVFEEMMQASEGIWTWDTVDSSYFRLRATFVLGLGDMLGSAKISGLAGHTALYGDRFSETQAAKSSLVRGSKSLYYPVNPPQSDLYNPERPQYDLNKLPIRTQETYWNTIDRLENARSKTERANITRMTGISRLPLCAASPAFLHPTFFPVDPFHLPYENILPHIWDTWTTGSTPDDIVHLPVEKAERLGQLVTEAMATLPPVFSGPIRDPHLKRQSQYKAFEWMALLHWYIVPIGIELGFQMNVLKNFAEFRAIIEYAMTITPRSEDDLSNYQTTIVNFLHEFERLYVGDDPEKIYRARLCVFQLIHFPLHIKWNGSIRLGSQATVERSIGEMGRKIRSKKAPFANLSNLIYQRELIRVLALYYPEIEPSLAIRPLSEAVSVRKLFQKKRIAKSKLQSDSEIGKEIEMLVTRLLIDPDDDEIKIERYGKLRLQNGHVLASRTAYEHLDSNSSRRRYEWFEGTFTSQLSVESGRKRGDLFFGNARAFYRIKTSTDIYSVVVYTPLHKDSETLHVRRGVWNTGVLEVADIQDIQALVGIWTGCTTGKDYILRKHPALVMLNEGERGSCEEGEEEDLSDAVNV</sequence>
<dbReference type="OrthoDB" id="3359887at2759"/>
<keyword evidence="3" id="KW-1185">Reference proteome</keyword>
<comment type="caution">
    <text evidence="2">The sequence shown here is derived from an EMBL/GenBank/DDBJ whole genome shotgun (WGS) entry which is preliminary data.</text>
</comment>
<organism evidence="2 3">
    <name type="scientific">Gymnopilus dilepis</name>
    <dbReference type="NCBI Taxonomy" id="231916"/>
    <lineage>
        <taxon>Eukaryota</taxon>
        <taxon>Fungi</taxon>
        <taxon>Dikarya</taxon>
        <taxon>Basidiomycota</taxon>
        <taxon>Agaricomycotina</taxon>
        <taxon>Agaricomycetes</taxon>
        <taxon>Agaricomycetidae</taxon>
        <taxon>Agaricales</taxon>
        <taxon>Agaricineae</taxon>
        <taxon>Hymenogastraceae</taxon>
        <taxon>Gymnopilus</taxon>
    </lineage>
</organism>
<evidence type="ECO:0000256" key="1">
    <source>
        <dbReference type="SAM" id="MobiDB-lite"/>
    </source>
</evidence>
<dbReference type="AlphaFoldDB" id="A0A409Y3W0"/>
<dbReference type="Proteomes" id="UP000284706">
    <property type="component" value="Unassembled WGS sequence"/>
</dbReference>
<protein>
    <submittedName>
        <fullName evidence="2">Uncharacterized protein</fullName>
    </submittedName>
</protein>
<accession>A0A409Y3W0</accession>
<reference evidence="2 3" key="1">
    <citation type="journal article" date="2018" name="Evol. Lett.">
        <title>Horizontal gene cluster transfer increased hallucinogenic mushroom diversity.</title>
        <authorList>
            <person name="Reynolds H.T."/>
            <person name="Vijayakumar V."/>
            <person name="Gluck-Thaler E."/>
            <person name="Korotkin H.B."/>
            <person name="Matheny P.B."/>
            <person name="Slot J.C."/>
        </authorList>
    </citation>
    <scope>NUCLEOTIDE SEQUENCE [LARGE SCALE GENOMIC DNA]</scope>
    <source>
        <strain evidence="2 3">SRW20</strain>
    </source>
</reference>
<gene>
    <name evidence="2" type="ORF">CVT26_001916</name>
</gene>
<dbReference type="EMBL" id="NHYE01001207">
    <property type="protein sequence ID" value="PPQ97726.1"/>
    <property type="molecule type" value="Genomic_DNA"/>
</dbReference>
<feature type="region of interest" description="Disordered" evidence="1">
    <location>
        <begin position="38"/>
        <end position="98"/>
    </location>
</feature>
<dbReference type="InParanoid" id="A0A409Y3W0"/>
<proteinExistence type="predicted"/>